<feature type="region of interest" description="Disordered" evidence="1">
    <location>
        <begin position="1"/>
        <end position="74"/>
    </location>
</feature>
<feature type="compositionally biased region" description="Polar residues" evidence="1">
    <location>
        <begin position="441"/>
        <end position="461"/>
    </location>
</feature>
<comment type="caution">
    <text evidence="2">The sequence shown here is derived from an EMBL/GenBank/DDBJ whole genome shotgun (WGS) entry which is preliminary data.</text>
</comment>
<dbReference type="Proteomes" id="UP001370758">
    <property type="component" value="Unassembled WGS sequence"/>
</dbReference>
<evidence type="ECO:0000313" key="3">
    <source>
        <dbReference type="Proteomes" id="UP001370758"/>
    </source>
</evidence>
<gene>
    <name evidence="2" type="ORF">TWF481_008372</name>
</gene>
<evidence type="ECO:0000313" key="2">
    <source>
        <dbReference type="EMBL" id="KAK6503349.1"/>
    </source>
</evidence>
<feature type="compositionally biased region" description="Low complexity" evidence="1">
    <location>
        <begin position="59"/>
        <end position="72"/>
    </location>
</feature>
<dbReference type="AlphaFoldDB" id="A0AAV9W912"/>
<evidence type="ECO:0000256" key="1">
    <source>
        <dbReference type="SAM" id="MobiDB-lite"/>
    </source>
</evidence>
<dbReference type="EMBL" id="JAVHJL010000005">
    <property type="protein sequence ID" value="KAK6503349.1"/>
    <property type="molecule type" value="Genomic_DNA"/>
</dbReference>
<accession>A0AAV9W912</accession>
<feature type="region of interest" description="Disordered" evidence="1">
    <location>
        <begin position="496"/>
        <end position="531"/>
    </location>
</feature>
<organism evidence="2 3">
    <name type="scientific">Arthrobotrys musiformis</name>
    <dbReference type="NCBI Taxonomy" id="47236"/>
    <lineage>
        <taxon>Eukaryota</taxon>
        <taxon>Fungi</taxon>
        <taxon>Dikarya</taxon>
        <taxon>Ascomycota</taxon>
        <taxon>Pezizomycotina</taxon>
        <taxon>Orbiliomycetes</taxon>
        <taxon>Orbiliales</taxon>
        <taxon>Orbiliaceae</taxon>
        <taxon>Arthrobotrys</taxon>
    </lineage>
</organism>
<feature type="compositionally biased region" description="Polar residues" evidence="1">
    <location>
        <begin position="1"/>
        <end position="23"/>
    </location>
</feature>
<feature type="region of interest" description="Disordered" evidence="1">
    <location>
        <begin position="441"/>
        <end position="474"/>
    </location>
</feature>
<feature type="region of interest" description="Disordered" evidence="1">
    <location>
        <begin position="111"/>
        <end position="141"/>
    </location>
</feature>
<feature type="compositionally biased region" description="Polar residues" evidence="1">
    <location>
        <begin position="501"/>
        <end position="517"/>
    </location>
</feature>
<proteinExistence type="predicted"/>
<name>A0AAV9W912_9PEZI</name>
<reference evidence="2 3" key="1">
    <citation type="submission" date="2023-08" db="EMBL/GenBank/DDBJ databases">
        <authorList>
            <person name="Palmer J.M."/>
        </authorList>
    </citation>
    <scope>NUCLEOTIDE SEQUENCE [LARGE SCALE GENOMIC DNA]</scope>
    <source>
        <strain evidence="2 3">TWF481</strain>
    </source>
</reference>
<sequence>MATPDRQSLPRQAGNTRPGSSGSDAGPCPGQGVVMRPVSRRYAPSEADSATSDESLEDSGSSCASVSSASSVNGDDEQDLALGLNNLTLSHAGASALVCKGYDCKEDKEKLPAIGDHQPSPSPPLFANNAPNPTFKGSHDLDRSTEILNRLLSSDKYISNAAKAAGNEPIACCPVSTRPDKNPVIDNFGPLPGAAQVQTWLNSNNHSHQAGYFQVSNGAGSGKPLPIYPSHVKPPCEWGTRGRQKGDEDTFDDSNWGRDNRGLRSKKNLIACPAAKGDPFHNLKCLGASFPNLAKTRQHLISATHFQVDKTPMLPDEIRDPHDWEDIMVYIYPGQEVPSSDEDYHATMEIIGERGAGTGKPDFRSTVIRLLKCALQDSDHGWETIRQLEAIDPSHKEEYDENQSMPSLYSPSNASNFQFGANPTGSSFFAPQSGLFHHNSPISSAPSQTTFTATPMNTPIGGSSGPASAILSNYNPQVPTTQSLVDYSFPTYTSHPALMDTSRSPTAPDNQIDNELQMSPAGGPSPDKQPQIHIRTQASGFVTLSIGDLFAFDQNSFTTRMRECLDAGFTFTSHNVRLSNSSHWYDASSFQGVLEGYHILGGMRPVQDIFVVVERN</sequence>
<keyword evidence="3" id="KW-1185">Reference proteome</keyword>
<feature type="region of interest" description="Disordered" evidence="1">
    <location>
        <begin position="238"/>
        <end position="259"/>
    </location>
</feature>
<protein>
    <submittedName>
        <fullName evidence="2">Uncharacterized protein</fullName>
    </submittedName>
</protein>